<evidence type="ECO:0000313" key="8">
    <source>
        <dbReference type="Proteomes" id="UP001528673"/>
    </source>
</evidence>
<dbReference type="PANTHER" id="PTHR43105:SF9">
    <property type="entry name" value="NADPH-FE(3+) OXIDOREDUCTASE SUBUNIT ALPHA"/>
    <property type="match status" value="1"/>
</dbReference>
<keyword evidence="2" id="KW-0479">Metal-binding</keyword>
<dbReference type="EMBL" id="JAQSIP010000001">
    <property type="protein sequence ID" value="MDD0837030.1"/>
    <property type="molecule type" value="Genomic_DNA"/>
</dbReference>
<accession>A0ABT5MSK8</accession>
<feature type="domain" description="4Fe-4S Mo/W bis-MGD-type" evidence="6">
    <location>
        <begin position="10"/>
        <end position="66"/>
    </location>
</feature>
<evidence type="ECO:0000313" key="7">
    <source>
        <dbReference type="EMBL" id="MDD0837030.1"/>
    </source>
</evidence>
<keyword evidence="1" id="KW-0004">4Fe-4S</keyword>
<protein>
    <submittedName>
        <fullName evidence="7">Molybdopterin-dependent oxidoreductase</fullName>
    </submittedName>
</protein>
<dbReference type="InterPro" id="IPR006657">
    <property type="entry name" value="MoPterin_dinucl-bd_dom"/>
</dbReference>
<evidence type="ECO:0000259" key="6">
    <source>
        <dbReference type="PROSITE" id="PS51669"/>
    </source>
</evidence>
<dbReference type="Pfam" id="PF00384">
    <property type="entry name" value="Molybdopterin"/>
    <property type="match status" value="1"/>
</dbReference>
<comment type="caution">
    <text evidence="7">The sequence shown here is derived from an EMBL/GenBank/DDBJ whole genome shotgun (WGS) entry which is preliminary data.</text>
</comment>
<sequence length="757" mass="81817">MSDTHSASTTRTHHRICPLCEACCGLEIKVQSGRVISIRGHEADVLSRGYICPKGVALKDLHEDPDRLRQPLIKRHGVFEPASWEEAYAEIERRLPAVQAAHGAHSVAVVAGNPTSHKLGLMLYYPRLLKALGTRHIYSAATLDQMPRHVVSGLLYGHWMSVPVPDIAHSDWLLVLGANPVASNGSMWTVPDFRGQAKAMQGRGGKLVVIDPRQTETAQLADEHHFIRPGGDVFLLLGLLNSLFDQGLVQLGAAAPWLDGLEAVREAVRPFTPQRMSERCAIPAATIERLARELAQTPRAAVYGRIGTCTQAYGTLNTWLIDLLNLLSGHMDQVGGTMFPRAAAFAANTQGPPGQGRGIVMGRHHSRVSGAPEVMGELPLTCLAEEMETPGEGQVRAVITLATNPVLSAPNGARLAQGFEGLDFMLSLDIYLNETSRHADVILPGPSPLEDLHYDVPYPQMSWRNHARYSDPVLPRPEGQPEEWETLLRLAAIVQGARGPQDPRALDERLFQTDLARLPPEQAQAVSEATAGLHGPQRLLAQALDQGPYRLRFADVQATPAGLDLGPLQPRLPELLRTTTGRIDLAPPALLKDLERVPLNAPAAPAALLLIGRRDSRSNNSWMHNLPTLAKGPHRCTLLVHPEDAQTLLLQDGAMAWLTADDPSADDAADRPGLSVQVEFSDRMMRGVVSLPHGWGHDLAGARLGLAAQRPGVNLNALLSDRARDPLSGNAVLSGVPVQLRPAPAMAPQAAPATQDS</sequence>
<dbReference type="PANTHER" id="PTHR43105">
    <property type="entry name" value="RESPIRATORY NITRATE REDUCTASE"/>
    <property type="match status" value="1"/>
</dbReference>
<gene>
    <name evidence="7" type="ORF">PSQ40_00450</name>
</gene>
<dbReference type="InterPro" id="IPR009010">
    <property type="entry name" value="Asp_de-COase-like_dom_sf"/>
</dbReference>
<keyword evidence="5" id="KW-0411">Iron-sulfur</keyword>
<evidence type="ECO:0000256" key="5">
    <source>
        <dbReference type="ARBA" id="ARBA00023014"/>
    </source>
</evidence>
<reference evidence="7 8" key="1">
    <citation type="submission" date="2023-02" db="EMBL/GenBank/DDBJ databases">
        <title>Bacterial whole genomic sequence of Curvibacter sp. HBC61.</title>
        <authorList>
            <person name="Le V."/>
            <person name="Ko S.-R."/>
            <person name="Ahn C.-Y."/>
            <person name="Oh H.-M."/>
        </authorList>
    </citation>
    <scope>NUCLEOTIDE SEQUENCE [LARGE SCALE GENOMIC DNA]</scope>
    <source>
        <strain evidence="7 8">HBC61</strain>
    </source>
</reference>
<keyword evidence="8" id="KW-1185">Reference proteome</keyword>
<keyword evidence="4" id="KW-0408">Iron</keyword>
<dbReference type="InterPro" id="IPR050123">
    <property type="entry name" value="Prok_molybdopt-oxidoreductase"/>
</dbReference>
<dbReference type="PROSITE" id="PS51669">
    <property type="entry name" value="4FE4S_MOW_BIS_MGD"/>
    <property type="match status" value="1"/>
</dbReference>
<dbReference type="RefSeq" id="WP_273947856.1">
    <property type="nucleotide sequence ID" value="NZ_JAQSIP010000001.1"/>
</dbReference>
<name>A0ABT5MSK8_9BURK</name>
<dbReference type="SUPFAM" id="SSF50692">
    <property type="entry name" value="ADC-like"/>
    <property type="match status" value="1"/>
</dbReference>
<proteinExistence type="predicted"/>
<dbReference type="Proteomes" id="UP001528673">
    <property type="component" value="Unassembled WGS sequence"/>
</dbReference>
<dbReference type="SUPFAM" id="SSF53706">
    <property type="entry name" value="Formate dehydrogenase/DMSO reductase, domains 1-3"/>
    <property type="match status" value="1"/>
</dbReference>
<dbReference type="Gene3D" id="2.40.40.20">
    <property type="match status" value="1"/>
</dbReference>
<dbReference type="InterPro" id="IPR006963">
    <property type="entry name" value="Mopterin_OxRdtase_4Fe-4S_dom"/>
</dbReference>
<dbReference type="InterPro" id="IPR006656">
    <property type="entry name" value="Mopterin_OxRdtase"/>
</dbReference>
<keyword evidence="3" id="KW-0560">Oxidoreductase</keyword>
<evidence type="ECO:0000256" key="4">
    <source>
        <dbReference type="ARBA" id="ARBA00023004"/>
    </source>
</evidence>
<dbReference type="Gene3D" id="2.20.25.90">
    <property type="entry name" value="ADC-like domains"/>
    <property type="match status" value="1"/>
</dbReference>
<dbReference type="Gene3D" id="3.40.50.740">
    <property type="match status" value="1"/>
</dbReference>
<evidence type="ECO:0000256" key="3">
    <source>
        <dbReference type="ARBA" id="ARBA00023002"/>
    </source>
</evidence>
<evidence type="ECO:0000256" key="1">
    <source>
        <dbReference type="ARBA" id="ARBA00022485"/>
    </source>
</evidence>
<dbReference type="Gene3D" id="3.40.228.10">
    <property type="entry name" value="Dimethylsulfoxide Reductase, domain 2"/>
    <property type="match status" value="1"/>
</dbReference>
<organism evidence="7 8">
    <name type="scientific">Curvibacter cyanobacteriorum</name>
    <dbReference type="NCBI Taxonomy" id="3026422"/>
    <lineage>
        <taxon>Bacteria</taxon>
        <taxon>Pseudomonadati</taxon>
        <taxon>Pseudomonadota</taxon>
        <taxon>Betaproteobacteria</taxon>
        <taxon>Burkholderiales</taxon>
        <taxon>Comamonadaceae</taxon>
        <taxon>Curvibacter</taxon>
    </lineage>
</organism>
<dbReference type="Pfam" id="PF01568">
    <property type="entry name" value="Molydop_binding"/>
    <property type="match status" value="1"/>
</dbReference>
<dbReference type="SMART" id="SM00926">
    <property type="entry name" value="Molybdop_Fe4S4"/>
    <property type="match status" value="1"/>
</dbReference>
<evidence type="ECO:0000256" key="2">
    <source>
        <dbReference type="ARBA" id="ARBA00022723"/>
    </source>
</evidence>
<dbReference type="Pfam" id="PF04879">
    <property type="entry name" value="Molybdop_Fe4S4"/>
    <property type="match status" value="1"/>
</dbReference>